<gene>
    <name evidence="1" type="ORF">CWC20_20445</name>
</gene>
<dbReference type="Gene3D" id="3.40.30.10">
    <property type="entry name" value="Glutaredoxin"/>
    <property type="match status" value="1"/>
</dbReference>
<name>A0ABY2VS97_9GAMM</name>
<dbReference type="EMBL" id="PNBW01000162">
    <property type="protein sequence ID" value="TMO69717.1"/>
    <property type="molecule type" value="Genomic_DNA"/>
</dbReference>
<reference evidence="1 2" key="1">
    <citation type="submission" date="2018-01" db="EMBL/GenBank/DDBJ databases">
        <authorList>
            <person name="Paulsen S."/>
            <person name="Gram L.K."/>
        </authorList>
    </citation>
    <scope>NUCLEOTIDE SEQUENCE [LARGE SCALE GENOMIC DNA]</scope>
    <source>
        <strain evidence="1 2">S3895</strain>
    </source>
</reference>
<evidence type="ECO:0000313" key="1">
    <source>
        <dbReference type="EMBL" id="TMO69717.1"/>
    </source>
</evidence>
<proteinExistence type="predicted"/>
<evidence type="ECO:0000313" key="2">
    <source>
        <dbReference type="Proteomes" id="UP000307164"/>
    </source>
</evidence>
<dbReference type="RefSeq" id="WP_138676845.1">
    <property type="nucleotide sequence ID" value="NZ_PNBW01000162.1"/>
</dbReference>
<accession>A0ABY2VS97</accession>
<dbReference type="PROSITE" id="PS51354">
    <property type="entry name" value="GLUTAREDOXIN_2"/>
    <property type="match status" value="1"/>
</dbReference>
<dbReference type="InterPro" id="IPR036249">
    <property type="entry name" value="Thioredoxin-like_sf"/>
</dbReference>
<comment type="caution">
    <text evidence="1">The sequence shown here is derived from an EMBL/GenBank/DDBJ whole genome shotgun (WGS) entry which is preliminary data.</text>
</comment>
<reference evidence="2" key="2">
    <citation type="submission" date="2019-06" db="EMBL/GenBank/DDBJ databases">
        <title>Co-occurence of chitin degradation, pigmentation and bioactivity in marine Pseudoalteromonas.</title>
        <authorList>
            <person name="Sonnenschein E.C."/>
            <person name="Bech P.K."/>
        </authorList>
    </citation>
    <scope>NUCLEOTIDE SEQUENCE [LARGE SCALE GENOMIC DNA]</scope>
    <source>
        <strain evidence="2">S3895</strain>
    </source>
</reference>
<protein>
    <recommendedName>
        <fullName evidence="3">Glutaredoxin domain-containing protein</fullName>
    </recommendedName>
</protein>
<sequence length="98" mass="11449">MIDEGNYASILSQHANDSEILVLSLNYCDACQKLFEFLDLNNVDYHYHYLDIAKSDLGLKLYKEFNVSSVPIIYLKNIRMIGFDTDLLNEELKRRNLL</sequence>
<evidence type="ECO:0008006" key="3">
    <source>
        <dbReference type="Google" id="ProtNLM"/>
    </source>
</evidence>
<organism evidence="1 2">
    <name type="scientific">Pseudoalteromonas aurantia</name>
    <dbReference type="NCBI Taxonomy" id="43654"/>
    <lineage>
        <taxon>Bacteria</taxon>
        <taxon>Pseudomonadati</taxon>
        <taxon>Pseudomonadota</taxon>
        <taxon>Gammaproteobacteria</taxon>
        <taxon>Alteromonadales</taxon>
        <taxon>Pseudoalteromonadaceae</taxon>
        <taxon>Pseudoalteromonas</taxon>
    </lineage>
</organism>
<dbReference type="Proteomes" id="UP000307164">
    <property type="component" value="Unassembled WGS sequence"/>
</dbReference>
<keyword evidence="2" id="KW-1185">Reference proteome</keyword>
<dbReference type="SUPFAM" id="SSF52833">
    <property type="entry name" value="Thioredoxin-like"/>
    <property type="match status" value="1"/>
</dbReference>